<comment type="function">
    <text evidence="2">May be involved in the metabolism of insect hormones and in the breakdown of synthetic insecticides.</text>
</comment>
<evidence type="ECO:0000256" key="6">
    <source>
        <dbReference type="ARBA" id="ARBA00022617"/>
    </source>
</evidence>
<dbReference type="PANTHER" id="PTHR24300:SF375">
    <property type="entry name" value="CYTOCHROME P450 FAMILY"/>
    <property type="match status" value="1"/>
</dbReference>
<evidence type="ECO:0000256" key="2">
    <source>
        <dbReference type="ARBA" id="ARBA00003690"/>
    </source>
</evidence>
<dbReference type="FunFam" id="1.10.630.10:FF:000238">
    <property type="entry name" value="Cytochrome P450 2A6"/>
    <property type="match status" value="1"/>
</dbReference>
<organism evidence="16">
    <name type="scientific">Ixodes ricinus</name>
    <name type="common">Common tick</name>
    <name type="synonym">Acarus ricinus</name>
    <dbReference type="NCBI Taxonomy" id="34613"/>
    <lineage>
        <taxon>Eukaryota</taxon>
        <taxon>Metazoa</taxon>
        <taxon>Ecdysozoa</taxon>
        <taxon>Arthropoda</taxon>
        <taxon>Chelicerata</taxon>
        <taxon>Arachnida</taxon>
        <taxon>Acari</taxon>
        <taxon>Parasitiformes</taxon>
        <taxon>Ixodida</taxon>
        <taxon>Ixodoidea</taxon>
        <taxon>Ixodidae</taxon>
        <taxon>Ixodinae</taxon>
        <taxon>Ixodes</taxon>
    </lineage>
</organism>
<dbReference type="GO" id="GO:0005789">
    <property type="term" value="C:endoplasmic reticulum membrane"/>
    <property type="evidence" value="ECO:0007669"/>
    <property type="project" value="UniProtKB-SubCell"/>
</dbReference>
<dbReference type="InterPro" id="IPR036396">
    <property type="entry name" value="Cyt_P450_sf"/>
</dbReference>
<evidence type="ECO:0000313" key="16">
    <source>
        <dbReference type="EMBL" id="JAR89829.1"/>
    </source>
</evidence>
<dbReference type="InterPro" id="IPR002401">
    <property type="entry name" value="Cyt_P450_E_grp-I"/>
</dbReference>
<evidence type="ECO:0000256" key="10">
    <source>
        <dbReference type="ARBA" id="ARBA00023002"/>
    </source>
</evidence>
<evidence type="ECO:0000256" key="12">
    <source>
        <dbReference type="ARBA" id="ARBA00023033"/>
    </source>
</evidence>
<reference evidence="16" key="1">
    <citation type="journal article" date="2018" name="PLoS Negl. Trop. Dis.">
        <title>Sialome diversity of ticks revealed by RNAseq of single tick salivary glands.</title>
        <authorList>
            <person name="Perner J."/>
            <person name="Kropackova S."/>
            <person name="Kopacek P."/>
            <person name="Ribeiro J.M."/>
        </authorList>
    </citation>
    <scope>NUCLEOTIDE SEQUENCE</scope>
    <source>
        <strain evidence="16">Siblings of single egg batch collected in Ceske Budejovice</strain>
        <tissue evidence="16">Salivary glands</tissue>
    </source>
</reference>
<keyword evidence="15" id="KW-1133">Transmembrane helix</keyword>
<dbReference type="Gene3D" id="1.10.630.10">
    <property type="entry name" value="Cytochrome P450"/>
    <property type="match status" value="1"/>
</dbReference>
<keyword evidence="10" id="KW-0560">Oxidoreductase</keyword>
<dbReference type="PRINTS" id="PR00463">
    <property type="entry name" value="EP450I"/>
</dbReference>
<evidence type="ECO:0000256" key="4">
    <source>
        <dbReference type="ARBA" id="ARBA00004406"/>
    </source>
</evidence>
<comment type="similarity">
    <text evidence="5">Belongs to the cytochrome P450 family.</text>
</comment>
<evidence type="ECO:0000256" key="11">
    <source>
        <dbReference type="ARBA" id="ARBA00023004"/>
    </source>
</evidence>
<accession>A0A147BGA9</accession>
<dbReference type="PANTHER" id="PTHR24300">
    <property type="entry name" value="CYTOCHROME P450 508A4-RELATED"/>
    <property type="match status" value="1"/>
</dbReference>
<name>A0A147BGA9_IXORI</name>
<comment type="cofactor">
    <cofactor evidence="1 14">
        <name>heme</name>
        <dbReference type="ChEBI" id="CHEBI:30413"/>
    </cofactor>
</comment>
<dbReference type="EMBL" id="GEGO01005575">
    <property type="protein sequence ID" value="JAR89829.1"/>
    <property type="molecule type" value="Transcribed_RNA"/>
</dbReference>
<evidence type="ECO:0000256" key="5">
    <source>
        <dbReference type="ARBA" id="ARBA00010617"/>
    </source>
</evidence>
<evidence type="ECO:0000256" key="7">
    <source>
        <dbReference type="ARBA" id="ARBA00022723"/>
    </source>
</evidence>
<keyword evidence="9" id="KW-0492">Microsome</keyword>
<evidence type="ECO:0000256" key="15">
    <source>
        <dbReference type="SAM" id="Phobius"/>
    </source>
</evidence>
<dbReference type="Pfam" id="PF00067">
    <property type="entry name" value="p450"/>
    <property type="match status" value="1"/>
</dbReference>
<feature type="binding site" description="axial binding residue" evidence="14">
    <location>
        <position position="441"/>
    </location>
    <ligand>
        <name>heme</name>
        <dbReference type="ChEBI" id="CHEBI:30413"/>
    </ligand>
    <ligandPart>
        <name>Fe</name>
        <dbReference type="ChEBI" id="CHEBI:18248"/>
    </ligandPart>
</feature>
<proteinExistence type="inferred from homology"/>
<dbReference type="GO" id="GO:0020037">
    <property type="term" value="F:heme binding"/>
    <property type="evidence" value="ECO:0007669"/>
    <property type="project" value="InterPro"/>
</dbReference>
<keyword evidence="13 15" id="KW-0472">Membrane</keyword>
<evidence type="ECO:0000256" key="14">
    <source>
        <dbReference type="PIRSR" id="PIRSR602401-1"/>
    </source>
</evidence>
<dbReference type="AlphaFoldDB" id="A0A147BGA9"/>
<dbReference type="GO" id="GO:0006082">
    <property type="term" value="P:organic acid metabolic process"/>
    <property type="evidence" value="ECO:0007669"/>
    <property type="project" value="TreeGrafter"/>
</dbReference>
<comment type="subcellular location">
    <subcellularLocation>
        <location evidence="4">Endoplasmic reticulum membrane</location>
        <topology evidence="4">Peripheral membrane protein</topology>
    </subcellularLocation>
    <subcellularLocation>
        <location evidence="3">Microsome membrane</location>
        <topology evidence="3">Peripheral membrane protein</topology>
    </subcellularLocation>
</comment>
<dbReference type="SUPFAM" id="SSF48264">
    <property type="entry name" value="Cytochrome P450"/>
    <property type="match status" value="1"/>
</dbReference>
<dbReference type="GO" id="GO:0016712">
    <property type="term" value="F:oxidoreductase activity, acting on paired donors, with incorporation or reduction of molecular oxygen, reduced flavin or flavoprotein as one donor, and incorporation of one atom of oxygen"/>
    <property type="evidence" value="ECO:0007669"/>
    <property type="project" value="TreeGrafter"/>
</dbReference>
<keyword evidence="7 14" id="KW-0479">Metal-binding</keyword>
<dbReference type="GO" id="GO:0006805">
    <property type="term" value="P:xenobiotic metabolic process"/>
    <property type="evidence" value="ECO:0007669"/>
    <property type="project" value="TreeGrafter"/>
</dbReference>
<dbReference type="InterPro" id="IPR050182">
    <property type="entry name" value="Cytochrome_P450_fam2"/>
</dbReference>
<evidence type="ECO:0000256" key="3">
    <source>
        <dbReference type="ARBA" id="ARBA00004174"/>
    </source>
</evidence>
<evidence type="ECO:0000256" key="1">
    <source>
        <dbReference type="ARBA" id="ARBA00001971"/>
    </source>
</evidence>
<keyword evidence="8" id="KW-0256">Endoplasmic reticulum</keyword>
<sequence length="495" mass="56661">MEEPTPISLAVTSVVVAIVVLLTWFRSTKTRGLQLPPGPKGLPVLGHLPFLKKSLQYDRCAQLAKTYGPVLRIDAGIADVVVLSDFESIKQFLSKKEILNRPESWIVALIDGRGVANLNGQEWEENRRFCMHVLRDVGYAKKDIEERVREEALYLCEKIAAKEGSAFGIEDYLIPSISNNLCSLLFGTRYNFEDPKRKFLDVRLKSILKLLFSGSFFALLPAWANKLVAMLPHTKANHVKIIFAELMDFVRQQAKEHEETLDPGFNRDFIDGYLKKMKENKDNLNFNMTLLVGNVLSFLIAGSNTVRVGIQWHLFNLAKSPDTVQARIQREVDQVVGRERRPCWEDRYKMPYTMATIWEMFRWRTNSPLGVPRAAGEDTFFGDYFIPKGTIVMPNLWAVHNSPELWENPEVFDPSRFLKRDGSVVTKPEYLIPFTIGKRMCPGEIMATIEIFLYVTTLLQRFNILPEEGRTISLAIQPTALNVFPEQKLRFVARN</sequence>
<evidence type="ECO:0000256" key="13">
    <source>
        <dbReference type="ARBA" id="ARBA00023136"/>
    </source>
</evidence>
<dbReference type="GO" id="GO:0005506">
    <property type="term" value="F:iron ion binding"/>
    <property type="evidence" value="ECO:0007669"/>
    <property type="project" value="InterPro"/>
</dbReference>
<protein>
    <submittedName>
        <fullName evidence="16">Putative cytochrome p450 cyp2 subfamily protein</fullName>
    </submittedName>
</protein>
<dbReference type="InterPro" id="IPR001128">
    <property type="entry name" value="Cyt_P450"/>
</dbReference>
<dbReference type="PRINTS" id="PR00385">
    <property type="entry name" value="P450"/>
</dbReference>
<evidence type="ECO:0000256" key="9">
    <source>
        <dbReference type="ARBA" id="ARBA00022848"/>
    </source>
</evidence>
<feature type="transmembrane region" description="Helical" evidence="15">
    <location>
        <begin position="6"/>
        <end position="25"/>
    </location>
</feature>
<evidence type="ECO:0000256" key="8">
    <source>
        <dbReference type="ARBA" id="ARBA00022824"/>
    </source>
</evidence>
<keyword evidence="11 14" id="KW-0408">Iron</keyword>
<keyword evidence="15" id="KW-0812">Transmembrane</keyword>
<keyword evidence="12" id="KW-0503">Monooxygenase</keyword>
<keyword evidence="6 14" id="KW-0349">Heme</keyword>